<dbReference type="Proteomes" id="UP000812270">
    <property type="component" value="Unassembled WGS sequence"/>
</dbReference>
<keyword evidence="2" id="KW-1185">Reference proteome</keyword>
<evidence type="ECO:0000313" key="1">
    <source>
        <dbReference type="EMBL" id="MBV4356985.1"/>
    </source>
</evidence>
<name>A0A9E2W268_9BACT</name>
<reference evidence="1" key="1">
    <citation type="submission" date="2021-06" db="EMBL/GenBank/DDBJ databases">
        <authorList>
            <person name="Huq M.A."/>
        </authorList>
    </citation>
    <scope>NUCLEOTIDE SEQUENCE</scope>
    <source>
        <strain evidence="1">MAH-26</strain>
    </source>
</reference>
<gene>
    <name evidence="1" type="ORF">KTO63_07515</name>
</gene>
<protein>
    <submittedName>
        <fullName evidence="1">Uncharacterized protein</fullName>
    </submittedName>
</protein>
<dbReference type="AlphaFoldDB" id="A0A9E2W268"/>
<organism evidence="1 2">
    <name type="scientific">Pinibacter aurantiacus</name>
    <dbReference type="NCBI Taxonomy" id="2851599"/>
    <lineage>
        <taxon>Bacteria</taxon>
        <taxon>Pseudomonadati</taxon>
        <taxon>Bacteroidota</taxon>
        <taxon>Chitinophagia</taxon>
        <taxon>Chitinophagales</taxon>
        <taxon>Chitinophagaceae</taxon>
        <taxon>Pinibacter</taxon>
    </lineage>
</organism>
<sequence>MGYDMSIIRRNNWEDFSEDSNISLQEWLDYVASDNEFLKVDETILYPFDPEEDWRWNHPMIEDKKFGLPILSYSKTFKMISIKNPDYWMIEKMIAMAKQMNARVVGEEGEFYDEDFLQMIAPDE</sequence>
<comment type="caution">
    <text evidence="1">The sequence shown here is derived from an EMBL/GenBank/DDBJ whole genome shotgun (WGS) entry which is preliminary data.</text>
</comment>
<dbReference type="EMBL" id="JAHSPG010000003">
    <property type="protein sequence ID" value="MBV4356985.1"/>
    <property type="molecule type" value="Genomic_DNA"/>
</dbReference>
<proteinExistence type="predicted"/>
<accession>A0A9E2W268</accession>
<evidence type="ECO:0000313" key="2">
    <source>
        <dbReference type="Proteomes" id="UP000812270"/>
    </source>
</evidence>